<evidence type="ECO:0000313" key="2">
    <source>
        <dbReference type="Proteomes" id="UP000433652"/>
    </source>
</evidence>
<sequence>MHIDADTGASGDQAFGFIGTAEFSGHAGELRYVHGGGTTFVEGDTNGDRLADFSIALTGLHTLVSGDFML</sequence>
<organism evidence="1 2">
    <name type="scientific">Croceibacterium salegens</name>
    <dbReference type="NCBI Taxonomy" id="1737568"/>
    <lineage>
        <taxon>Bacteria</taxon>
        <taxon>Pseudomonadati</taxon>
        <taxon>Pseudomonadota</taxon>
        <taxon>Alphaproteobacteria</taxon>
        <taxon>Sphingomonadales</taxon>
        <taxon>Erythrobacteraceae</taxon>
        <taxon>Croceibacterium</taxon>
    </lineage>
</organism>
<dbReference type="RefSeq" id="WP_159797746.1">
    <property type="nucleotide sequence ID" value="NZ_WTYM01000058.1"/>
</dbReference>
<accession>A0A6I4T306</accession>
<proteinExistence type="predicted"/>
<evidence type="ECO:0000313" key="1">
    <source>
        <dbReference type="EMBL" id="MXO61062.1"/>
    </source>
</evidence>
<evidence type="ECO:0008006" key="3">
    <source>
        <dbReference type="Google" id="ProtNLM"/>
    </source>
</evidence>
<dbReference type="Gene3D" id="2.150.10.10">
    <property type="entry name" value="Serralysin-like metalloprotease, C-terminal"/>
    <property type="match status" value="1"/>
</dbReference>
<dbReference type="EMBL" id="WTYM01000058">
    <property type="protein sequence ID" value="MXO61062.1"/>
    <property type="molecule type" value="Genomic_DNA"/>
</dbReference>
<dbReference type="Proteomes" id="UP000433652">
    <property type="component" value="Unassembled WGS sequence"/>
</dbReference>
<keyword evidence="2" id="KW-1185">Reference proteome</keyword>
<dbReference type="InterPro" id="IPR011049">
    <property type="entry name" value="Serralysin-like_metalloprot_C"/>
</dbReference>
<name>A0A6I4T306_9SPHN</name>
<protein>
    <recommendedName>
        <fullName evidence="3">Peptidase M10 serralysin C-terminal domain-containing protein</fullName>
    </recommendedName>
</protein>
<dbReference type="AlphaFoldDB" id="A0A6I4T306"/>
<reference evidence="1 2" key="1">
    <citation type="submission" date="2019-12" db="EMBL/GenBank/DDBJ databases">
        <title>Genomic-based taxomic classification of the family Erythrobacteraceae.</title>
        <authorList>
            <person name="Xu L."/>
        </authorList>
    </citation>
    <scope>NUCLEOTIDE SEQUENCE [LARGE SCALE GENOMIC DNA]</scope>
    <source>
        <strain evidence="1 2">MCCC 1K01500</strain>
    </source>
</reference>
<dbReference type="OrthoDB" id="7410864at2"/>
<comment type="caution">
    <text evidence="1">The sequence shown here is derived from an EMBL/GenBank/DDBJ whole genome shotgun (WGS) entry which is preliminary data.</text>
</comment>
<gene>
    <name evidence="1" type="ORF">GRI89_16080</name>
</gene>